<feature type="chain" id="PRO_5003608680" description="Lipoprotein" evidence="3">
    <location>
        <begin position="29"/>
        <end position="356"/>
    </location>
</feature>
<dbReference type="Proteomes" id="UP000003571">
    <property type="component" value="Unassembled WGS sequence"/>
</dbReference>
<proteinExistence type="predicted"/>
<dbReference type="RefSeq" id="WP_002702210.1">
    <property type="nucleotide sequence ID" value="NZ_AGRW01000029.1"/>
</dbReference>
<dbReference type="AlphaFoldDB" id="H7EHN4"/>
<feature type="signal peptide" evidence="3">
    <location>
        <begin position="1"/>
        <end position="28"/>
    </location>
</feature>
<protein>
    <recommendedName>
        <fullName evidence="6">Lipoprotein</fullName>
    </recommendedName>
</protein>
<evidence type="ECO:0000256" key="1">
    <source>
        <dbReference type="SAM" id="Coils"/>
    </source>
</evidence>
<gene>
    <name evidence="4" type="ORF">TresaDRAFT_2664</name>
</gene>
<keyword evidence="1" id="KW-0175">Coiled coil</keyword>
<feature type="coiled-coil region" evidence="1">
    <location>
        <begin position="254"/>
        <end position="284"/>
    </location>
</feature>
<accession>H7EHN4</accession>
<dbReference type="OrthoDB" id="360317at2"/>
<dbReference type="eggNOG" id="ENOG5031CFT">
    <property type="taxonomic scope" value="Bacteria"/>
</dbReference>
<comment type="caution">
    <text evidence="4">The sequence shown here is derived from an EMBL/GenBank/DDBJ whole genome shotgun (WGS) entry which is preliminary data.</text>
</comment>
<name>H7EHN4_9SPIR</name>
<feature type="compositionally biased region" description="Acidic residues" evidence="2">
    <location>
        <begin position="41"/>
        <end position="50"/>
    </location>
</feature>
<reference evidence="4 5" key="1">
    <citation type="submission" date="2011-09" db="EMBL/GenBank/DDBJ databases">
        <title>The draft genome of Treponema saccharophilum DSM 2985.</title>
        <authorList>
            <consortium name="US DOE Joint Genome Institute (JGI-PGF)"/>
            <person name="Lucas S."/>
            <person name="Copeland A."/>
            <person name="Lapidus A."/>
            <person name="Glavina del Rio T."/>
            <person name="Dalin E."/>
            <person name="Tice H."/>
            <person name="Bruce D."/>
            <person name="Goodwin L."/>
            <person name="Pitluck S."/>
            <person name="Peters L."/>
            <person name="Kyrpides N."/>
            <person name="Mavromatis K."/>
            <person name="Ivanova N."/>
            <person name="Markowitz V."/>
            <person name="Cheng J.-F."/>
            <person name="Hugenholtz P."/>
            <person name="Woyke T."/>
            <person name="Wu D."/>
            <person name="Gronow S."/>
            <person name="Wellnitz S."/>
            <person name="Brambilla E."/>
            <person name="Klenk H.-P."/>
            <person name="Eisen J.A."/>
        </authorList>
    </citation>
    <scope>NUCLEOTIDE SEQUENCE [LARGE SCALE GENOMIC DNA]</scope>
    <source>
        <strain evidence="4 5">DSM 2985</strain>
    </source>
</reference>
<keyword evidence="5" id="KW-1185">Reference proteome</keyword>
<evidence type="ECO:0008006" key="6">
    <source>
        <dbReference type="Google" id="ProtNLM"/>
    </source>
</evidence>
<evidence type="ECO:0000256" key="3">
    <source>
        <dbReference type="SAM" id="SignalP"/>
    </source>
</evidence>
<dbReference type="PROSITE" id="PS51257">
    <property type="entry name" value="PROKAR_LIPOPROTEIN"/>
    <property type="match status" value="1"/>
</dbReference>
<dbReference type="STRING" id="907348.TresaDRAFT_2664"/>
<evidence type="ECO:0000256" key="2">
    <source>
        <dbReference type="SAM" id="MobiDB-lite"/>
    </source>
</evidence>
<dbReference type="EMBL" id="AGRW01000029">
    <property type="protein sequence ID" value="EIC02910.1"/>
    <property type="molecule type" value="Genomic_DNA"/>
</dbReference>
<evidence type="ECO:0000313" key="5">
    <source>
        <dbReference type="Proteomes" id="UP000003571"/>
    </source>
</evidence>
<dbReference type="PATRIC" id="fig|907348.3.peg.305"/>
<feature type="region of interest" description="Disordered" evidence="2">
    <location>
        <begin position="27"/>
        <end position="50"/>
    </location>
</feature>
<evidence type="ECO:0000313" key="4">
    <source>
        <dbReference type="EMBL" id="EIC02910.1"/>
    </source>
</evidence>
<organism evidence="4 5">
    <name type="scientific">Treponema saccharophilum DSM 2985</name>
    <dbReference type="NCBI Taxonomy" id="907348"/>
    <lineage>
        <taxon>Bacteria</taxon>
        <taxon>Pseudomonadati</taxon>
        <taxon>Spirochaetota</taxon>
        <taxon>Spirochaetia</taxon>
        <taxon>Spirochaetales</taxon>
        <taxon>Treponemataceae</taxon>
        <taxon>Treponema</taxon>
    </lineage>
</organism>
<sequence length="356" mass="38271">MKVNRIAIAFGILAAFTFASCKSTDVEAADDKNEQPAVEETKEDDSEDFSEANKALIEKAEAARLRAVEAKAPTYYADFFKATDGSFSGVKDKFAAEPKNDYSAELNEIIVRFDSMQKASLAQALKTKAATMAESDLDASILKVGEEALSNYDSLCASSGSGKELLAQAEIALKAYDSLVNKGFTAMVGRERKAAIAAKKDAESVKCQVAKRTKDSYVKATEVFKKAESAYTYRNNEAAYNGYKSAKESYITMFETVKKDRADAEAALEKAKQAKLEAEKFAAETDETNPLTEKVAGIEDENAVLLEQDSFANPEDSVIDVESGELAETAAKIADEAIAAENSADNADGGSVVDAK</sequence>
<keyword evidence="3" id="KW-0732">Signal</keyword>